<reference evidence="1 2" key="1">
    <citation type="submission" date="2015-01" db="EMBL/GenBank/DDBJ databases">
        <title>Evolution of Trichinella species and genotypes.</title>
        <authorList>
            <person name="Korhonen P.K."/>
            <person name="Edoardo P."/>
            <person name="Giuseppe L.R."/>
            <person name="Gasser R.B."/>
        </authorList>
    </citation>
    <scope>NUCLEOTIDE SEQUENCE [LARGE SCALE GENOMIC DNA]</scope>
    <source>
        <strain evidence="1">ISS417</strain>
    </source>
</reference>
<keyword evidence="2" id="KW-1185">Reference proteome</keyword>
<name>A0A0V0T3V4_9BILA</name>
<accession>A0A0V0T3V4</accession>
<evidence type="ECO:0000313" key="2">
    <source>
        <dbReference type="Proteomes" id="UP000055048"/>
    </source>
</evidence>
<sequence length="105" mass="12141">MDGRFLQFLGSVLFWKTWRQTDDPLKNRPLHVLSQLSSLMDRNEGNNACLLHLNRCKQDTPVSKNRTEFSQLQLPANTRSAALQKGQGRQMKNEYICFMPADDDN</sequence>
<evidence type="ECO:0000313" key="1">
    <source>
        <dbReference type="EMBL" id="KRX33709.1"/>
    </source>
</evidence>
<comment type="caution">
    <text evidence="1">The sequence shown here is derived from an EMBL/GenBank/DDBJ whole genome shotgun (WGS) entry which is preliminary data.</text>
</comment>
<proteinExistence type="predicted"/>
<dbReference type="Proteomes" id="UP000055048">
    <property type="component" value="Unassembled WGS sequence"/>
</dbReference>
<dbReference type="EMBL" id="JYDJ01000728">
    <property type="protein sequence ID" value="KRX33709.1"/>
    <property type="molecule type" value="Genomic_DNA"/>
</dbReference>
<organism evidence="1 2">
    <name type="scientific">Trichinella murrelli</name>
    <dbReference type="NCBI Taxonomy" id="144512"/>
    <lineage>
        <taxon>Eukaryota</taxon>
        <taxon>Metazoa</taxon>
        <taxon>Ecdysozoa</taxon>
        <taxon>Nematoda</taxon>
        <taxon>Enoplea</taxon>
        <taxon>Dorylaimia</taxon>
        <taxon>Trichinellida</taxon>
        <taxon>Trichinellidae</taxon>
        <taxon>Trichinella</taxon>
    </lineage>
</organism>
<gene>
    <name evidence="1" type="ORF">T05_6215</name>
</gene>
<dbReference type="AlphaFoldDB" id="A0A0V0T3V4"/>
<protein>
    <submittedName>
        <fullName evidence="1">Uncharacterized protein</fullName>
    </submittedName>
</protein>